<dbReference type="PANTHER" id="PTHR21192:SF2">
    <property type="entry name" value="NADH DEHYDROGENASE [UBIQUINONE] 1 ALPHA SUBCOMPLEX ASSEMBLY FACTOR 3"/>
    <property type="match status" value="1"/>
</dbReference>
<keyword evidence="2" id="KW-1185">Reference proteome</keyword>
<dbReference type="RefSeq" id="WP_055082111.1">
    <property type="nucleotide sequence ID" value="NZ_CXSU01000005.1"/>
</dbReference>
<name>A0A0M6YGM4_9RHOB</name>
<accession>A0A0M6YGM4</accession>
<evidence type="ECO:0000313" key="1">
    <source>
        <dbReference type="EMBL" id="CTQ48417.1"/>
    </source>
</evidence>
<dbReference type="OrthoDB" id="7351393at2"/>
<evidence type="ECO:0008006" key="3">
    <source>
        <dbReference type="Google" id="ProtNLM"/>
    </source>
</evidence>
<evidence type="ECO:0000313" key="2">
    <source>
        <dbReference type="Proteomes" id="UP000049222"/>
    </source>
</evidence>
<organism evidence="1 2">
    <name type="scientific">Jannaschia donghaensis</name>
    <dbReference type="NCBI Taxonomy" id="420998"/>
    <lineage>
        <taxon>Bacteria</taxon>
        <taxon>Pseudomonadati</taxon>
        <taxon>Pseudomonadota</taxon>
        <taxon>Alphaproteobacteria</taxon>
        <taxon>Rhodobacterales</taxon>
        <taxon>Roseobacteraceae</taxon>
        <taxon>Jannaschia</taxon>
    </lineage>
</organism>
<dbReference type="InterPro" id="IPR036748">
    <property type="entry name" value="MTH938-like_sf"/>
</dbReference>
<dbReference type="Pfam" id="PF04430">
    <property type="entry name" value="DUF498"/>
    <property type="match status" value="1"/>
</dbReference>
<dbReference type="Proteomes" id="UP000049222">
    <property type="component" value="Unassembled WGS sequence"/>
</dbReference>
<proteinExistence type="predicted"/>
<sequence>MNLTEMEFEGVRPFEGYGPGFFRIAGDVFEGALILHPGGQGVWGGYADVAPLLLLSGVIDVIFVGTGNEIAHVPADLRAAVEGAGLGLEVMNTPAACRTYNVLIGEGRRVAAAVLPIE</sequence>
<dbReference type="Gene3D" id="3.40.1230.10">
    <property type="entry name" value="MTH938-like"/>
    <property type="match status" value="1"/>
</dbReference>
<dbReference type="EMBL" id="CXSU01000005">
    <property type="protein sequence ID" value="CTQ48417.1"/>
    <property type="molecule type" value="Genomic_DNA"/>
</dbReference>
<reference evidence="1 2" key="1">
    <citation type="submission" date="2015-07" db="EMBL/GenBank/DDBJ databases">
        <authorList>
            <person name="Noorani M."/>
        </authorList>
    </citation>
    <scope>NUCLEOTIDE SEQUENCE [LARGE SCALE GENOMIC DNA]</scope>
    <source>
        <strain evidence="1 2">CECT 7802</strain>
    </source>
</reference>
<dbReference type="CDD" id="cd00248">
    <property type="entry name" value="Mth938-like"/>
    <property type="match status" value="1"/>
</dbReference>
<gene>
    <name evidence="1" type="ORF">JDO7802_00419</name>
</gene>
<protein>
    <recommendedName>
        <fullName evidence="3">Mth938-like domain-containing protein</fullName>
    </recommendedName>
</protein>
<dbReference type="AlphaFoldDB" id="A0A0M6YGM4"/>
<dbReference type="STRING" id="420998.JDO7802_00419"/>
<dbReference type="InterPro" id="IPR007523">
    <property type="entry name" value="NDUFAF3/AAMDC"/>
</dbReference>
<dbReference type="PANTHER" id="PTHR21192">
    <property type="entry name" value="NUCLEAR PROTEIN E3-3"/>
    <property type="match status" value="1"/>
</dbReference>
<dbReference type="SUPFAM" id="SSF64076">
    <property type="entry name" value="MTH938-like"/>
    <property type="match status" value="1"/>
</dbReference>